<evidence type="ECO:0000256" key="3">
    <source>
        <dbReference type="ARBA" id="ARBA00023186"/>
    </source>
</evidence>
<keyword evidence="2" id="KW-0809">Transit peptide</keyword>
<evidence type="ECO:0000313" key="5">
    <source>
        <dbReference type="Proteomes" id="UP000468591"/>
    </source>
</evidence>
<dbReference type="SUPFAM" id="SSF160909">
    <property type="entry name" value="ATP12-like"/>
    <property type="match status" value="1"/>
</dbReference>
<dbReference type="InterPro" id="IPR023335">
    <property type="entry name" value="ATP12_ortho_dom_sf"/>
</dbReference>
<gene>
    <name evidence="4" type="ORF">GV827_11020</name>
</gene>
<dbReference type="PANTHER" id="PTHR21013">
    <property type="entry name" value="ATP SYNTHASE MITOCHONDRIAL F1 COMPLEX ASSEMBLY FACTOR 2/ATP12 PROTEIN, MITOCHONDRIAL PRECURSOR"/>
    <property type="match status" value="1"/>
</dbReference>
<keyword evidence="3" id="KW-0143">Chaperone</keyword>
<dbReference type="Pfam" id="PF07542">
    <property type="entry name" value="ATP12"/>
    <property type="match status" value="1"/>
</dbReference>
<evidence type="ECO:0000256" key="1">
    <source>
        <dbReference type="ARBA" id="ARBA00008231"/>
    </source>
</evidence>
<evidence type="ECO:0000313" key="4">
    <source>
        <dbReference type="EMBL" id="NEK22932.1"/>
    </source>
</evidence>
<dbReference type="EMBL" id="JAABNT010000006">
    <property type="protein sequence ID" value="NEK22932.1"/>
    <property type="molecule type" value="Genomic_DNA"/>
</dbReference>
<comment type="similarity">
    <text evidence="1">Belongs to the ATP12 family.</text>
</comment>
<dbReference type="Gene3D" id="1.10.3580.10">
    <property type="entry name" value="ATP12 ATPase"/>
    <property type="match status" value="1"/>
</dbReference>
<sequence length="238" mass="26349">MSEWKAKRFWKEAAVEDADGGFTVKLDGRPVKTPAKRALILPTRPMAEVVAAEWDAQEDEIKPHLMPATRTANAAIDKVATQHAEVADMLAAYGDSDLLCYRADRPEGLVARQAEQWDPMLEWGAEEFGVRLEPRTGVIHAPQHPDALKKLSAQTHALSAFELAAFHDLVSLSGSLILGFAAAAKARPLDELWDISRLDEIWQAEQWGRDEEAEAMVAIKKTSFLHAGHMFTLCCADH</sequence>
<comment type="caution">
    <text evidence="4">The sequence shown here is derived from an EMBL/GenBank/DDBJ whole genome shotgun (WGS) entry which is preliminary data.</text>
</comment>
<proteinExistence type="inferred from homology"/>
<protein>
    <submittedName>
        <fullName evidence="4">ATPase</fullName>
    </submittedName>
</protein>
<evidence type="ECO:0000256" key="2">
    <source>
        <dbReference type="ARBA" id="ARBA00022946"/>
    </source>
</evidence>
<reference evidence="4 5" key="1">
    <citation type="submission" date="2020-01" db="EMBL/GenBank/DDBJ databases">
        <title>Sulfitobacter sediminilitoris sp. nov., isolated from a tidal flat.</title>
        <authorList>
            <person name="Park S."/>
            <person name="Yoon J.-H."/>
        </authorList>
    </citation>
    <scope>NUCLEOTIDE SEQUENCE [LARGE SCALE GENOMIC DNA]</scope>
    <source>
        <strain evidence="4 5">JBTF-M27</strain>
    </source>
</reference>
<organism evidence="4 5">
    <name type="scientific">Sulfitobacter sediminilitoris</name>
    <dbReference type="NCBI Taxonomy" id="2698830"/>
    <lineage>
        <taxon>Bacteria</taxon>
        <taxon>Pseudomonadati</taxon>
        <taxon>Pseudomonadota</taxon>
        <taxon>Alphaproteobacteria</taxon>
        <taxon>Rhodobacterales</taxon>
        <taxon>Roseobacteraceae</taxon>
        <taxon>Sulfitobacter</taxon>
    </lineage>
</organism>
<dbReference type="InterPro" id="IPR011419">
    <property type="entry name" value="ATP12_ATP_synth-F1-assembly"/>
</dbReference>
<dbReference type="Proteomes" id="UP000468591">
    <property type="component" value="Unassembled WGS sequence"/>
</dbReference>
<dbReference type="RefSeq" id="WP_164353868.1">
    <property type="nucleotide sequence ID" value="NZ_JAABNT010000006.1"/>
</dbReference>
<dbReference type="AlphaFoldDB" id="A0A6P0C9S9"/>
<dbReference type="GO" id="GO:0043461">
    <property type="term" value="P:proton-transporting ATP synthase complex assembly"/>
    <property type="evidence" value="ECO:0007669"/>
    <property type="project" value="InterPro"/>
</dbReference>
<dbReference type="Gene3D" id="3.30.2180.10">
    <property type="entry name" value="ATP12-like"/>
    <property type="match status" value="1"/>
</dbReference>
<name>A0A6P0C9S9_9RHOB</name>
<dbReference type="PANTHER" id="PTHR21013:SF10">
    <property type="entry name" value="ATP SYNTHASE MITOCHONDRIAL F1 COMPLEX ASSEMBLY FACTOR 2"/>
    <property type="match status" value="1"/>
</dbReference>
<keyword evidence="5" id="KW-1185">Reference proteome</keyword>
<dbReference type="InterPro" id="IPR042272">
    <property type="entry name" value="ATP12_ATP_synth-F1-assembly_N"/>
</dbReference>
<accession>A0A6P0C9S9</accession>